<sequence>MAKGYIIGLIKFTDRERFIGTFAKQISPFLERNGGKILTRTSVTHGHEGNSHDLNVIVEFEDYEQAKAMMGTSEWNQLQEHRRTHSDYESGSFMLLEAGDAVGAALGSQ</sequence>
<reference evidence="2" key="1">
    <citation type="submission" date="2018-05" db="EMBL/GenBank/DDBJ databases">
        <authorList>
            <person name="Lanie J.A."/>
            <person name="Ng W.-L."/>
            <person name="Kazmierczak K.M."/>
            <person name="Andrzejewski T.M."/>
            <person name="Davidsen T.M."/>
            <person name="Wayne K.J."/>
            <person name="Tettelin H."/>
            <person name="Glass J.I."/>
            <person name="Rusch D."/>
            <person name="Podicherti R."/>
            <person name="Tsui H.-C.T."/>
            <person name="Winkler M.E."/>
        </authorList>
    </citation>
    <scope>NUCLEOTIDE SEQUENCE</scope>
</reference>
<gene>
    <name evidence="2" type="ORF">METZ01_LOCUS220345</name>
</gene>
<dbReference type="Pfam" id="PF07045">
    <property type="entry name" value="DUF1330"/>
    <property type="match status" value="1"/>
</dbReference>
<evidence type="ECO:0000313" key="2">
    <source>
        <dbReference type="EMBL" id="SVB67491.1"/>
    </source>
</evidence>
<feature type="domain" description="DUF1330" evidence="1">
    <location>
        <begin position="3"/>
        <end position="88"/>
    </location>
</feature>
<dbReference type="AlphaFoldDB" id="A0A382FZY1"/>
<name>A0A382FZY1_9ZZZZ</name>
<dbReference type="EMBL" id="UINC01052307">
    <property type="protein sequence ID" value="SVB67491.1"/>
    <property type="molecule type" value="Genomic_DNA"/>
</dbReference>
<dbReference type="InterPro" id="IPR010753">
    <property type="entry name" value="DUF1330"/>
</dbReference>
<dbReference type="Gene3D" id="3.30.70.100">
    <property type="match status" value="1"/>
</dbReference>
<organism evidence="2">
    <name type="scientific">marine metagenome</name>
    <dbReference type="NCBI Taxonomy" id="408172"/>
    <lineage>
        <taxon>unclassified sequences</taxon>
        <taxon>metagenomes</taxon>
        <taxon>ecological metagenomes</taxon>
    </lineage>
</organism>
<accession>A0A382FZY1</accession>
<evidence type="ECO:0000259" key="1">
    <source>
        <dbReference type="Pfam" id="PF07045"/>
    </source>
</evidence>
<proteinExistence type="predicted"/>
<protein>
    <recommendedName>
        <fullName evidence="1">DUF1330 domain-containing protein</fullName>
    </recommendedName>
</protein>
<dbReference type="InterPro" id="IPR011008">
    <property type="entry name" value="Dimeric_a/b-barrel"/>
</dbReference>
<dbReference type="SUPFAM" id="SSF54909">
    <property type="entry name" value="Dimeric alpha+beta barrel"/>
    <property type="match status" value="1"/>
</dbReference>